<feature type="transmembrane region" description="Helical" evidence="8">
    <location>
        <begin position="441"/>
        <end position="457"/>
    </location>
</feature>
<dbReference type="PANTHER" id="PTHR33908:SF11">
    <property type="entry name" value="MEMBRANE PROTEIN"/>
    <property type="match status" value="1"/>
</dbReference>
<evidence type="ECO:0000256" key="4">
    <source>
        <dbReference type="ARBA" id="ARBA00022679"/>
    </source>
</evidence>
<accession>A0A1G2U031</accession>
<feature type="transmembrane region" description="Helical" evidence="8">
    <location>
        <begin position="188"/>
        <end position="214"/>
    </location>
</feature>
<feature type="domain" description="Glycosyltransferase RgtA/B/C/D-like" evidence="9">
    <location>
        <begin position="86"/>
        <end position="243"/>
    </location>
</feature>
<dbReference type="GO" id="GO:0016763">
    <property type="term" value="F:pentosyltransferase activity"/>
    <property type="evidence" value="ECO:0007669"/>
    <property type="project" value="TreeGrafter"/>
</dbReference>
<keyword evidence="7 8" id="KW-0472">Membrane</keyword>
<evidence type="ECO:0000256" key="1">
    <source>
        <dbReference type="ARBA" id="ARBA00004651"/>
    </source>
</evidence>
<name>A0A1G2U031_9BACT</name>
<reference evidence="10 11" key="1">
    <citation type="journal article" date="2016" name="Nat. Commun.">
        <title>Thousands of microbial genomes shed light on interconnected biogeochemical processes in an aquifer system.</title>
        <authorList>
            <person name="Anantharaman K."/>
            <person name="Brown C.T."/>
            <person name="Hug L.A."/>
            <person name="Sharon I."/>
            <person name="Castelle C.J."/>
            <person name="Probst A.J."/>
            <person name="Thomas B.C."/>
            <person name="Singh A."/>
            <person name="Wilkins M.J."/>
            <person name="Karaoz U."/>
            <person name="Brodie E.L."/>
            <person name="Williams K.H."/>
            <person name="Hubbard S.S."/>
            <person name="Banfield J.F."/>
        </authorList>
    </citation>
    <scope>NUCLEOTIDE SEQUENCE [LARGE SCALE GENOMIC DNA]</scope>
</reference>
<protein>
    <recommendedName>
        <fullName evidence="9">Glycosyltransferase RgtA/B/C/D-like domain-containing protein</fullName>
    </recommendedName>
</protein>
<sequence>MLNISNKYRTYILIFIVSVVVIGSSILFISLTAKNSEAKEAKEYPALNIGVAGVTYDNGFLAKNLVENKVFSRSENAPFEPDTWRTPGYPFFVAIFYYLFGSLYPVLIAHIFLVFLTSLFIFKIVDKLTNHKLALIASILYIILPGTLLAASALFNETLFVFISMSALYLFLFSEVKNMYLKWALTGLLLALTIYIRPASQYILLFFIPAYFIFYLKKEETTRQHIFATIFLIIVFFATLSPWYIRNKIKMDVWAFASTGPYVLFRQNATQFYAALNNIDIFQARRDMLEKAGIPEYPIPQDLKYSKAMQETAIEVITSHPFRYAIFHATSFIPFFTSSGINEYDRLINDLQPDFNPEPEPSLIQALHPFSLPVLITVIKNHGWTLVENFFWLIITVFAFLGMWFSKNKRLIRMFWAIIMYFALVTGPIAHARYRIPIEPLLLISAFSSVFFIWSNYREHFKNKLKILENKLFKR</sequence>
<proteinExistence type="predicted"/>
<keyword evidence="5 8" id="KW-0812">Transmembrane</keyword>
<evidence type="ECO:0000256" key="2">
    <source>
        <dbReference type="ARBA" id="ARBA00022475"/>
    </source>
</evidence>
<evidence type="ECO:0000256" key="8">
    <source>
        <dbReference type="SAM" id="Phobius"/>
    </source>
</evidence>
<gene>
    <name evidence="10" type="ORF">A3A90_02180</name>
</gene>
<keyword evidence="4" id="KW-0808">Transferase</keyword>
<dbReference type="PANTHER" id="PTHR33908">
    <property type="entry name" value="MANNOSYLTRANSFERASE YKCB-RELATED"/>
    <property type="match status" value="1"/>
</dbReference>
<evidence type="ECO:0000259" key="9">
    <source>
        <dbReference type="Pfam" id="PF13231"/>
    </source>
</evidence>
<dbReference type="GO" id="GO:0005886">
    <property type="term" value="C:plasma membrane"/>
    <property type="evidence" value="ECO:0007669"/>
    <property type="project" value="UniProtKB-SubCell"/>
</dbReference>
<evidence type="ECO:0000313" key="11">
    <source>
        <dbReference type="Proteomes" id="UP000178404"/>
    </source>
</evidence>
<evidence type="ECO:0000256" key="7">
    <source>
        <dbReference type="ARBA" id="ARBA00023136"/>
    </source>
</evidence>
<comment type="caution">
    <text evidence="10">The sequence shown here is derived from an EMBL/GenBank/DDBJ whole genome shotgun (WGS) entry which is preliminary data.</text>
</comment>
<dbReference type="InterPro" id="IPR050297">
    <property type="entry name" value="LipidA_mod_glycosyltrf_83"/>
</dbReference>
<organism evidence="10 11">
    <name type="scientific">Candidatus Zambryskibacteria bacterium RIFCSPLOWO2_01_FULL_35_19</name>
    <dbReference type="NCBI Taxonomy" id="1802757"/>
    <lineage>
        <taxon>Bacteria</taxon>
        <taxon>Candidatus Zambryskiibacteriota</taxon>
    </lineage>
</organism>
<evidence type="ECO:0000313" key="10">
    <source>
        <dbReference type="EMBL" id="OHB02162.1"/>
    </source>
</evidence>
<feature type="transmembrane region" description="Helical" evidence="8">
    <location>
        <begin position="12"/>
        <end position="33"/>
    </location>
</feature>
<dbReference type="GO" id="GO:0009103">
    <property type="term" value="P:lipopolysaccharide biosynthetic process"/>
    <property type="evidence" value="ECO:0007669"/>
    <property type="project" value="UniProtKB-ARBA"/>
</dbReference>
<keyword evidence="3" id="KW-0328">Glycosyltransferase</keyword>
<keyword evidence="6 8" id="KW-1133">Transmembrane helix</keyword>
<evidence type="ECO:0000256" key="5">
    <source>
        <dbReference type="ARBA" id="ARBA00022692"/>
    </source>
</evidence>
<feature type="transmembrane region" description="Helical" evidence="8">
    <location>
        <begin position="133"/>
        <end position="153"/>
    </location>
</feature>
<keyword evidence="2" id="KW-1003">Cell membrane</keyword>
<dbReference type="Pfam" id="PF13231">
    <property type="entry name" value="PMT_2"/>
    <property type="match status" value="1"/>
</dbReference>
<dbReference type="AlphaFoldDB" id="A0A1G2U031"/>
<feature type="transmembrane region" description="Helical" evidence="8">
    <location>
        <begin position="226"/>
        <end position="245"/>
    </location>
</feature>
<dbReference type="Proteomes" id="UP000178404">
    <property type="component" value="Unassembled WGS sequence"/>
</dbReference>
<feature type="transmembrane region" description="Helical" evidence="8">
    <location>
        <begin position="411"/>
        <end position="429"/>
    </location>
</feature>
<comment type="subcellular location">
    <subcellularLocation>
        <location evidence="1">Cell membrane</location>
        <topology evidence="1">Multi-pass membrane protein</topology>
    </subcellularLocation>
</comment>
<evidence type="ECO:0000256" key="3">
    <source>
        <dbReference type="ARBA" id="ARBA00022676"/>
    </source>
</evidence>
<dbReference type="EMBL" id="MHWA01000006">
    <property type="protein sequence ID" value="OHB02162.1"/>
    <property type="molecule type" value="Genomic_DNA"/>
</dbReference>
<feature type="transmembrane region" description="Helical" evidence="8">
    <location>
        <begin position="386"/>
        <end position="405"/>
    </location>
</feature>
<feature type="transmembrane region" description="Helical" evidence="8">
    <location>
        <begin position="159"/>
        <end position="176"/>
    </location>
</feature>
<feature type="transmembrane region" description="Helical" evidence="8">
    <location>
        <begin position="95"/>
        <end position="121"/>
    </location>
</feature>
<dbReference type="InterPro" id="IPR038731">
    <property type="entry name" value="RgtA/B/C-like"/>
</dbReference>
<evidence type="ECO:0000256" key="6">
    <source>
        <dbReference type="ARBA" id="ARBA00022989"/>
    </source>
</evidence>